<evidence type="ECO:0000313" key="2">
    <source>
        <dbReference type="EMBL" id="TKK79198.1"/>
    </source>
</evidence>
<dbReference type="AlphaFoldDB" id="A0A4U3M3D1"/>
<dbReference type="EMBL" id="SZPZ01000001">
    <property type="protein sequence ID" value="TKK83268.1"/>
    <property type="molecule type" value="Genomic_DNA"/>
</dbReference>
<reference evidence="3 4" key="1">
    <citation type="submission" date="2019-04" db="EMBL/GenBank/DDBJ databases">
        <title>Kribbella sp. NEAU-THZ 27 nov., a novel actinomycete isolated from soil.</title>
        <authorList>
            <person name="Duan L."/>
        </authorList>
    </citation>
    <scope>NUCLEOTIDE SEQUENCE [LARGE SCALE GENOMIC DNA]</scope>
    <source>
        <strain evidence="3">NEAU-THZ 27</strain>
        <strain evidence="4">NEAU-THZ27</strain>
    </source>
</reference>
<organism evidence="3 4">
    <name type="scientific">Kribbella jiaozuonensis</name>
    <dbReference type="NCBI Taxonomy" id="2575441"/>
    <lineage>
        <taxon>Bacteria</taxon>
        <taxon>Bacillati</taxon>
        <taxon>Actinomycetota</taxon>
        <taxon>Actinomycetes</taxon>
        <taxon>Propionibacteriales</taxon>
        <taxon>Kribbellaceae</taxon>
        <taxon>Kribbella</taxon>
    </lineage>
</organism>
<gene>
    <name evidence="3" type="ORF">FDA38_11225</name>
    <name evidence="2" type="ORF">FDA38_12270</name>
</gene>
<feature type="region of interest" description="Disordered" evidence="1">
    <location>
        <begin position="75"/>
        <end position="101"/>
    </location>
</feature>
<name>A0A4U3M3D1_9ACTN</name>
<feature type="compositionally biased region" description="Polar residues" evidence="1">
    <location>
        <begin position="90"/>
        <end position="101"/>
    </location>
</feature>
<dbReference type="OrthoDB" id="3698537at2"/>
<evidence type="ECO:0000256" key="1">
    <source>
        <dbReference type="SAM" id="MobiDB-lite"/>
    </source>
</evidence>
<proteinExistence type="predicted"/>
<keyword evidence="4" id="KW-1185">Reference proteome</keyword>
<dbReference type="EMBL" id="SZPZ01000002">
    <property type="protein sequence ID" value="TKK79198.1"/>
    <property type="molecule type" value="Genomic_DNA"/>
</dbReference>
<feature type="compositionally biased region" description="Acidic residues" evidence="1">
    <location>
        <begin position="76"/>
        <end position="88"/>
    </location>
</feature>
<evidence type="ECO:0000313" key="4">
    <source>
        <dbReference type="Proteomes" id="UP000305836"/>
    </source>
</evidence>
<sequence>MFTFKVVPDNGDEFVIKAGTRDVLVWEKTNKGKSYAQLLRDPNLTDYYKLSHIAAKRQGLFTGSLKDWEDQHELDLSFDDEAADEEPDPTQSGPSPDHSSN</sequence>
<dbReference type="RefSeq" id="WP_137253953.1">
    <property type="nucleotide sequence ID" value="NZ_JBHSPQ010000001.1"/>
</dbReference>
<evidence type="ECO:0000313" key="3">
    <source>
        <dbReference type="EMBL" id="TKK83268.1"/>
    </source>
</evidence>
<accession>A0A4U3M3D1</accession>
<comment type="caution">
    <text evidence="3">The sequence shown here is derived from an EMBL/GenBank/DDBJ whole genome shotgun (WGS) entry which is preliminary data.</text>
</comment>
<protein>
    <submittedName>
        <fullName evidence="3">Uncharacterized protein</fullName>
    </submittedName>
</protein>
<dbReference type="Proteomes" id="UP000305836">
    <property type="component" value="Unassembled WGS sequence"/>
</dbReference>